<accession>A0A0G4PQ16</accession>
<organism evidence="2 3">
    <name type="scientific">Penicillium camemberti (strain FM 013)</name>
    <dbReference type="NCBI Taxonomy" id="1429867"/>
    <lineage>
        <taxon>Eukaryota</taxon>
        <taxon>Fungi</taxon>
        <taxon>Dikarya</taxon>
        <taxon>Ascomycota</taxon>
        <taxon>Pezizomycotina</taxon>
        <taxon>Eurotiomycetes</taxon>
        <taxon>Eurotiomycetidae</taxon>
        <taxon>Eurotiales</taxon>
        <taxon>Aspergillaceae</taxon>
        <taxon>Penicillium</taxon>
    </lineage>
</organism>
<gene>
    <name evidence="2" type="ORF">PCAMFM013_S028g000017</name>
</gene>
<sequence length="397" mass="44294">MSKTFNYTEWEPHKAQIEQIYLPEGKTQRELSRIMEKTHGFRKTKPQYEKAFERWNFKKYQMTSEKWKFVKHRKEKGKQENGKESEVYINGILCPSKRVKYEIGCQAFESTIAKFTSVCSPKTPEGVIVCSPGPTTSPLQSPPNLPWFGFSQTDLSQSFLGNLLSASSSTSLALQTIGFSQSRLKESPAHSLGSLISRKLIRSLRVLQSSSRVTAVLNATMPEEYVDQHRIVSEKIYSNKELHLEEFMRIALYLSSNNLDLGHDEHDLTPNTEGEDGKKKKDKLIINLLRISGALNISNIRSLVSLKGATAEAIAEKSFASAVRSSDLQALELMLEAGMSLDSLATNDEGECSSPLVYAARIKDNEVSVKMARLLLLHKADVSKPQTGNSNGPSASE</sequence>
<dbReference type="PANTHER" id="PTHR38788:SF3">
    <property type="entry name" value="CLR5 DOMAIN-CONTAINING PROTEIN"/>
    <property type="match status" value="1"/>
</dbReference>
<feature type="domain" description="Clr5" evidence="1">
    <location>
        <begin position="9"/>
        <end position="59"/>
    </location>
</feature>
<name>A0A0G4PQ16_PENC3</name>
<evidence type="ECO:0000313" key="3">
    <source>
        <dbReference type="Proteomes" id="UP000053732"/>
    </source>
</evidence>
<dbReference type="InterPro" id="IPR036770">
    <property type="entry name" value="Ankyrin_rpt-contain_sf"/>
</dbReference>
<proteinExistence type="predicted"/>
<dbReference type="STRING" id="1429867.A0A0G4PQ16"/>
<reference evidence="2 3" key="1">
    <citation type="journal article" date="2014" name="Nat. Commun.">
        <title>Multiple recent horizontal transfers of a large genomic region in cheese making fungi.</title>
        <authorList>
            <person name="Cheeseman K."/>
            <person name="Ropars J."/>
            <person name="Renault P."/>
            <person name="Dupont J."/>
            <person name="Gouzy J."/>
            <person name="Branca A."/>
            <person name="Abraham A.L."/>
            <person name="Ceppi M."/>
            <person name="Conseiller E."/>
            <person name="Debuchy R."/>
            <person name="Malagnac F."/>
            <person name="Goarin A."/>
            <person name="Silar P."/>
            <person name="Lacoste S."/>
            <person name="Sallet E."/>
            <person name="Bensimon A."/>
            <person name="Giraud T."/>
            <person name="Brygoo Y."/>
        </authorList>
    </citation>
    <scope>NUCLEOTIDE SEQUENCE [LARGE SCALE GENOMIC DNA]</scope>
    <source>
        <strain evidence="3">FM 013</strain>
    </source>
</reference>
<dbReference type="AlphaFoldDB" id="A0A0G4PQ16"/>
<dbReference type="InterPro" id="IPR025676">
    <property type="entry name" value="Clr5_dom"/>
</dbReference>
<protein>
    <submittedName>
        <fullName evidence="2">Str. FM013</fullName>
    </submittedName>
</protein>
<dbReference type="Proteomes" id="UP000053732">
    <property type="component" value="Unassembled WGS sequence"/>
</dbReference>
<dbReference type="EMBL" id="HG793161">
    <property type="protein sequence ID" value="CRL28464.1"/>
    <property type="molecule type" value="Genomic_DNA"/>
</dbReference>
<dbReference type="Pfam" id="PF14420">
    <property type="entry name" value="Clr5"/>
    <property type="match status" value="1"/>
</dbReference>
<evidence type="ECO:0000259" key="1">
    <source>
        <dbReference type="Pfam" id="PF14420"/>
    </source>
</evidence>
<evidence type="ECO:0000313" key="2">
    <source>
        <dbReference type="EMBL" id="CRL28464.1"/>
    </source>
</evidence>
<keyword evidence="3" id="KW-1185">Reference proteome</keyword>
<dbReference type="Gene3D" id="1.25.40.20">
    <property type="entry name" value="Ankyrin repeat-containing domain"/>
    <property type="match status" value="1"/>
</dbReference>
<dbReference type="PANTHER" id="PTHR38788">
    <property type="entry name" value="CLR5 DOMAIN-CONTAINING PROTEIN"/>
    <property type="match status" value="1"/>
</dbReference>